<dbReference type="Pfam" id="PF00905">
    <property type="entry name" value="Transpeptidase"/>
    <property type="match status" value="1"/>
</dbReference>
<dbReference type="Proteomes" id="UP000245845">
    <property type="component" value="Unassembled WGS sequence"/>
</dbReference>
<dbReference type="Pfam" id="PF05569">
    <property type="entry name" value="Peptidase_M56"/>
    <property type="match status" value="1"/>
</dbReference>
<feature type="transmembrane region" description="Helical" evidence="2">
    <location>
        <begin position="319"/>
        <end position="339"/>
    </location>
</feature>
<dbReference type="InterPro" id="IPR012338">
    <property type="entry name" value="Beta-lactam/transpept-like"/>
</dbReference>
<feature type="transmembrane region" description="Helical" evidence="2">
    <location>
        <begin position="6"/>
        <end position="25"/>
    </location>
</feature>
<evidence type="ECO:0000256" key="2">
    <source>
        <dbReference type="SAM" id="Phobius"/>
    </source>
</evidence>
<gene>
    <name evidence="5" type="ORF">A8806_101408</name>
</gene>
<dbReference type="InterPro" id="IPR008756">
    <property type="entry name" value="Peptidase_M56"/>
</dbReference>
<reference evidence="5 6" key="1">
    <citation type="submission" date="2018-05" db="EMBL/GenBank/DDBJ databases">
        <title>The Hungate 1000. A catalogue of reference genomes from the rumen microbiome.</title>
        <authorList>
            <person name="Kelly W."/>
        </authorList>
    </citation>
    <scope>NUCLEOTIDE SEQUENCE [LARGE SCALE GENOMIC DNA]</scope>
    <source>
        <strain evidence="5 6">NLAE-zl-C242</strain>
    </source>
</reference>
<dbReference type="PANTHER" id="PTHR34978">
    <property type="entry name" value="POSSIBLE SENSOR-TRANSDUCER PROTEIN BLAR"/>
    <property type="match status" value="1"/>
</dbReference>
<evidence type="ECO:0000259" key="4">
    <source>
        <dbReference type="Pfam" id="PF05569"/>
    </source>
</evidence>
<dbReference type="CDD" id="cd07341">
    <property type="entry name" value="M56_BlaR1_MecR1_like"/>
    <property type="match status" value="1"/>
</dbReference>
<protein>
    <submittedName>
        <fullName evidence="5">Bla regulator protein BlaR1</fullName>
    </submittedName>
</protein>
<keyword evidence="2" id="KW-0472">Membrane</keyword>
<feature type="transmembrane region" description="Helical" evidence="2">
    <location>
        <begin position="225"/>
        <end position="244"/>
    </location>
</feature>
<accession>A0A2Y9B7Z4</accession>
<comment type="similarity">
    <text evidence="1">Belongs to the peptidase M56 family.</text>
</comment>
<dbReference type="PANTHER" id="PTHR34978:SF3">
    <property type="entry name" value="SLR0241 PROTEIN"/>
    <property type="match status" value="1"/>
</dbReference>
<dbReference type="EMBL" id="QGDL01000001">
    <property type="protein sequence ID" value="PWJ32120.1"/>
    <property type="molecule type" value="Genomic_DNA"/>
</dbReference>
<evidence type="ECO:0000259" key="3">
    <source>
        <dbReference type="Pfam" id="PF00905"/>
    </source>
</evidence>
<comment type="caution">
    <text evidence="5">The sequence shown here is derived from an EMBL/GenBank/DDBJ whole genome shotgun (WGS) entry which is preliminary data.</text>
</comment>
<keyword evidence="2" id="KW-1133">Transmembrane helix</keyword>
<dbReference type="InterPro" id="IPR052173">
    <property type="entry name" value="Beta-lactam_resp_regulator"/>
</dbReference>
<feature type="transmembrane region" description="Helical" evidence="2">
    <location>
        <begin position="111"/>
        <end position="132"/>
    </location>
</feature>
<feature type="domain" description="Penicillin-binding protein transpeptidase" evidence="3">
    <location>
        <begin position="387"/>
        <end position="589"/>
    </location>
</feature>
<dbReference type="InterPro" id="IPR001460">
    <property type="entry name" value="PCN-bd_Tpept"/>
</dbReference>
<dbReference type="AlphaFoldDB" id="A0A2Y9B7Z4"/>
<dbReference type="RefSeq" id="WP_109729484.1">
    <property type="nucleotide sequence ID" value="NZ_QGDL01000001.1"/>
</dbReference>
<dbReference type="OrthoDB" id="9762883at2"/>
<organism evidence="5 6">
    <name type="scientific">Faecalicatena orotica</name>
    <dbReference type="NCBI Taxonomy" id="1544"/>
    <lineage>
        <taxon>Bacteria</taxon>
        <taxon>Bacillati</taxon>
        <taxon>Bacillota</taxon>
        <taxon>Clostridia</taxon>
        <taxon>Lachnospirales</taxon>
        <taxon>Lachnospiraceae</taxon>
        <taxon>Faecalicatena</taxon>
    </lineage>
</organism>
<sequence length="599" mass="68321">MAAFSIRFLISNLYIALFIAILYMVKHLMKKQLSGRTQYRLWFFMLFLLPFPFLPFQPAGFFRISSWISSLQRTSLHNAASGQPAVTGLNVAATELTRDLSVSVTGNPDHLGTAILGLWLFGIGIMILYFSYMKIHMHRIERTALPLQNKEAKRLYEDCMKELFIRREIPVYTTAYISSPFTAGILTPRIYLPLHLVSDFCGSDMRYMFLHELQHYKHKDSLLNFFMNLSLTVYWFNPLVWFALKRMRDEREVACDSSVLQMLGEDEYKNYGMVLLNFARKMSERTIPFVSEMGGNKSHIKERILNIASYHQCSTKEKVKGICICILAAALLFTFIPLLPAHAESSDYAPVPAGTEDISYADLRSHFGTYDGSFVLFDASSKHWTIYNKGLAQTRFSPDSSYKIYDALQGLEAGIITPGNSQMAWDGSTYPFDSWMADQNLDTAMHNSVNWYFQSIDSRLDRASVKEYLHRIGYGNEQVSGDLTTYWLESDLKISPSEQVALLRDFYYNKFGFAPENIEAVKKAILTASGPDGSLYGKTGTGQIDGQEIRGWFIGFIERSENPVFFACYIQDEEEATGSRASDITYSILKDMNIWTPEP</sequence>
<feature type="domain" description="Peptidase M56" evidence="4">
    <location>
        <begin position="11"/>
        <end position="307"/>
    </location>
</feature>
<dbReference type="GO" id="GO:0008658">
    <property type="term" value="F:penicillin binding"/>
    <property type="evidence" value="ECO:0007669"/>
    <property type="project" value="InterPro"/>
</dbReference>
<evidence type="ECO:0000313" key="6">
    <source>
        <dbReference type="Proteomes" id="UP000245845"/>
    </source>
</evidence>
<keyword evidence="2" id="KW-0812">Transmembrane</keyword>
<dbReference type="NCBIfam" id="NF000326">
    <property type="entry name" value="blaR1_generic"/>
    <property type="match status" value="1"/>
</dbReference>
<proteinExistence type="inferred from homology"/>
<evidence type="ECO:0000256" key="1">
    <source>
        <dbReference type="ARBA" id="ARBA00011075"/>
    </source>
</evidence>
<name>A0A2Y9B7Z4_9FIRM</name>
<evidence type="ECO:0000313" key="5">
    <source>
        <dbReference type="EMBL" id="PWJ32120.1"/>
    </source>
</evidence>
<feature type="transmembrane region" description="Helical" evidence="2">
    <location>
        <begin position="169"/>
        <end position="191"/>
    </location>
</feature>
<keyword evidence="6" id="KW-1185">Reference proteome</keyword>
<dbReference type="Gene3D" id="3.40.710.10">
    <property type="entry name" value="DD-peptidase/beta-lactamase superfamily"/>
    <property type="match status" value="1"/>
</dbReference>
<dbReference type="SUPFAM" id="SSF56601">
    <property type="entry name" value="beta-lactamase/transpeptidase-like"/>
    <property type="match status" value="1"/>
</dbReference>
<feature type="transmembrane region" description="Helical" evidence="2">
    <location>
        <begin position="37"/>
        <end position="56"/>
    </location>
</feature>